<dbReference type="UniPathway" id="UPA00050">
    <property type="reaction ID" value="UER00063"/>
</dbReference>
<dbReference type="STRING" id="74557.A0A1W0A991"/>
<dbReference type="InterPro" id="IPR011147">
    <property type="entry name" value="Bifunc_Aspkin/hSer_DH"/>
</dbReference>
<dbReference type="PANTHER" id="PTHR43070">
    <property type="match status" value="1"/>
</dbReference>
<dbReference type="SUPFAM" id="SSF51735">
    <property type="entry name" value="NAD(P)-binding Rossmann-fold domains"/>
    <property type="match status" value="1"/>
</dbReference>
<name>A0A1W0A991_9STRA</name>
<dbReference type="InterPro" id="IPR001214">
    <property type="entry name" value="SET_dom"/>
</dbReference>
<dbReference type="InterPro" id="IPR036291">
    <property type="entry name" value="NAD(P)-bd_dom_sf"/>
</dbReference>
<evidence type="ECO:0000259" key="5">
    <source>
        <dbReference type="PROSITE" id="PS50280"/>
    </source>
</evidence>
<sequence length="1224" mass="136415">MTWWVLAAAALAVGLWAQLYLNDLHPHPGQTPCEARKLGLVVVGHGIISRSLLAAVSAMEQRIDFCGASVHVVAFGDAKTGGFLKKYRGFDREQLEHVTALDRDVDDVEHDQNLGQVVIDLIAFGHFDRYIIVDCAAHGNHTEDLILAKKAGFGIVFSNRHHLASEYNTTYSRLVYDAAKPSRLVSYEATVGSGLPIINTLDRVLATGDHVHSVLCRFNDAIAYIMDAMHIGSSWSDAVIEAYENGLTEDDPREDLSGLVTARKMIILSRQLGHKTEMHAAFVQNLVPKALRNVSLHEFFSKLPQFNAEYEQQIKRAKDINAMLTYTGHINANGAVRIGLEQYSSSSSIYHLQYSESFIAISTDWFPDAIALKGAGAGTNGTVASIMADIAKLSCSLFILCDLNFVQKAFSLFDNDSSDEEQAVSMQEVHLEFTVDAPINAKTQETTNIMYEPSLWQTLPPDYFGPMEYRDQSFEYGGGRGYYAAKDIPAGSLLLRERAYVEWPDVDDRNKLLVATIDQILRCDDADEIASNMAPLYPMHLSDLPAPLLSAAKAQYTNALQAVLTQYKRSNEFDKWLQVVMGMQCNAFSSGVFLHTAMFNHDCNPNCIKFTPVASHGISEVRAAQFIPKGTQLMISYLYPREQSRSSRQLQLEKQFGFTCNCSLCQRGDSFSPYPSPTLSSSVSLDDIEKAIATLEELFNDNPTVNAATVLHAALESLSDALEIIPHDHLVLMRIHKLVADTCDSLLKRKKSSSTIQDYAILFLRSSYELHELQKMFLDKDHLDLARTLNDISQGIRLLLSYSPSILLAEFPEWPTFRAASRIESEYTNEYKRIKALLSDCGTLNMVKQLLVLSTGQHVGKTTTCLGLVAHLQRLGLRVAYCKPVGQQHVPVGGGLRVDKDSFLFKEHFNLVHEYRDMSPVIFPDGFTRDFIDGKVTAQSLKDAIKLAAKNLQTESDYIVFEGTGHTGVGSICDINNAQVAQECGMDAICIALGGLGSSFDQLALNREMLLKHGVKLKGVIVNKVEPKKMDMVQDYFSRALKRWDVPLLGCIPQMDDLCHPSISDYSKLFKCELLSGKDAKLRYFANVRLALAPVDERNLFKPIQSQLVITHSGRMDVIDALLHNQEEYRERGENLRPGLIMTGWDAPSPNLVARLDKGNIPCIYVPPTTCDSYTLTARIAGFTAKISRDDIKRLNLASDHVQIDCWVYILYYPFLTPIKIGFK</sequence>
<dbReference type="GO" id="GO:0009088">
    <property type="term" value="P:threonine biosynthetic process"/>
    <property type="evidence" value="ECO:0007669"/>
    <property type="project" value="UniProtKB-UniPathway"/>
</dbReference>
<dbReference type="OrthoDB" id="94233at2759"/>
<feature type="chain" id="PRO_5012845400" description="homoserine dehydrogenase" evidence="4">
    <location>
        <begin position="18"/>
        <end position="1224"/>
    </location>
</feature>
<dbReference type="Gene3D" id="1.25.40.10">
    <property type="entry name" value="Tetratricopeptide repeat domain"/>
    <property type="match status" value="1"/>
</dbReference>
<keyword evidence="4" id="KW-0732">Signal</keyword>
<dbReference type="PROSITE" id="PS50280">
    <property type="entry name" value="SET"/>
    <property type="match status" value="1"/>
</dbReference>
<dbReference type="InterPro" id="IPR001342">
    <property type="entry name" value="HDH_cat"/>
</dbReference>
<evidence type="ECO:0000256" key="1">
    <source>
        <dbReference type="ARBA" id="ARBA00013213"/>
    </source>
</evidence>
<dbReference type="Gene3D" id="3.40.50.720">
    <property type="entry name" value="NAD(P)-binding Rossmann-like Domain"/>
    <property type="match status" value="1"/>
</dbReference>
<evidence type="ECO:0000313" key="6">
    <source>
        <dbReference type="EMBL" id="OQS06741.1"/>
    </source>
</evidence>
<keyword evidence="7" id="KW-1185">Reference proteome</keyword>
<comment type="caution">
    <text evidence="6">The sequence shown here is derived from an EMBL/GenBank/DDBJ whole genome shotgun (WGS) entry which is preliminary data.</text>
</comment>
<evidence type="ECO:0000256" key="4">
    <source>
        <dbReference type="SAM" id="SignalP"/>
    </source>
</evidence>
<feature type="signal peptide" evidence="4">
    <location>
        <begin position="1"/>
        <end position="17"/>
    </location>
</feature>
<organism evidence="6 7">
    <name type="scientific">Thraustotheca clavata</name>
    <dbReference type="NCBI Taxonomy" id="74557"/>
    <lineage>
        <taxon>Eukaryota</taxon>
        <taxon>Sar</taxon>
        <taxon>Stramenopiles</taxon>
        <taxon>Oomycota</taxon>
        <taxon>Saprolegniomycetes</taxon>
        <taxon>Saprolegniales</taxon>
        <taxon>Achlyaceae</taxon>
        <taxon>Thraustotheca</taxon>
    </lineage>
</organism>
<dbReference type="Pfam" id="PF13500">
    <property type="entry name" value="AAA_26"/>
    <property type="match status" value="1"/>
</dbReference>
<evidence type="ECO:0000313" key="7">
    <source>
        <dbReference type="Proteomes" id="UP000243217"/>
    </source>
</evidence>
<dbReference type="CDD" id="cd03109">
    <property type="entry name" value="DTBS"/>
    <property type="match status" value="1"/>
</dbReference>
<dbReference type="SUPFAM" id="SSF82199">
    <property type="entry name" value="SET domain"/>
    <property type="match status" value="1"/>
</dbReference>
<dbReference type="Gene3D" id="3.40.50.300">
    <property type="entry name" value="P-loop containing nucleotide triphosphate hydrolases"/>
    <property type="match status" value="1"/>
</dbReference>
<dbReference type="Proteomes" id="UP000243217">
    <property type="component" value="Unassembled WGS sequence"/>
</dbReference>
<dbReference type="InterPro" id="IPR011990">
    <property type="entry name" value="TPR-like_helical_dom_sf"/>
</dbReference>
<dbReference type="InterPro" id="IPR028979">
    <property type="entry name" value="Ser_kin/Pase_Hpr-like_N_sf"/>
</dbReference>
<dbReference type="EC" id="1.1.1.3" evidence="1"/>
<keyword evidence="3" id="KW-0560">Oxidoreductase</keyword>
<dbReference type="Pfam" id="PF00742">
    <property type="entry name" value="Homoserine_dh"/>
    <property type="match status" value="1"/>
</dbReference>
<dbReference type="Gene3D" id="2.170.270.10">
    <property type="entry name" value="SET domain"/>
    <property type="match status" value="1"/>
</dbReference>
<dbReference type="CDD" id="cd20071">
    <property type="entry name" value="SET_SMYD"/>
    <property type="match status" value="1"/>
</dbReference>
<dbReference type="PANTHER" id="PTHR43070:SF3">
    <property type="entry name" value="HOMOSERINE DEHYDROGENASE"/>
    <property type="match status" value="1"/>
</dbReference>
<protein>
    <recommendedName>
        <fullName evidence="1">homoserine dehydrogenase</fullName>
        <ecNumber evidence="1">1.1.1.3</ecNumber>
    </recommendedName>
</protein>
<dbReference type="InterPro" id="IPR027417">
    <property type="entry name" value="P-loop_NTPase"/>
</dbReference>
<dbReference type="SUPFAM" id="SSF52540">
    <property type="entry name" value="P-loop containing nucleoside triphosphate hydrolases"/>
    <property type="match status" value="1"/>
</dbReference>
<evidence type="ECO:0000256" key="3">
    <source>
        <dbReference type="ARBA" id="ARBA00023002"/>
    </source>
</evidence>
<dbReference type="AlphaFoldDB" id="A0A1W0A991"/>
<reference evidence="6 7" key="1">
    <citation type="journal article" date="2014" name="Genome Biol. Evol.">
        <title>The secreted proteins of Achlya hypogyna and Thraustotheca clavata identify the ancestral oomycete secretome and reveal gene acquisitions by horizontal gene transfer.</title>
        <authorList>
            <person name="Misner I."/>
            <person name="Blouin N."/>
            <person name="Leonard G."/>
            <person name="Richards T.A."/>
            <person name="Lane C.E."/>
        </authorList>
    </citation>
    <scope>NUCLEOTIDE SEQUENCE [LARGE SCALE GENOMIC DNA]</scope>
    <source>
        <strain evidence="6 7">ATCC 34112</strain>
    </source>
</reference>
<dbReference type="InterPro" id="IPR046341">
    <property type="entry name" value="SET_dom_sf"/>
</dbReference>
<keyword evidence="2" id="KW-0521">NADP</keyword>
<evidence type="ECO:0000256" key="2">
    <source>
        <dbReference type="ARBA" id="ARBA00022857"/>
    </source>
</evidence>
<dbReference type="GO" id="GO:0004412">
    <property type="term" value="F:homoserine dehydrogenase activity"/>
    <property type="evidence" value="ECO:0007669"/>
    <property type="project" value="UniProtKB-EC"/>
</dbReference>
<gene>
    <name evidence="6" type="ORF">THRCLA_01237</name>
</gene>
<proteinExistence type="predicted"/>
<accession>A0A1W0A991</accession>
<dbReference type="SUPFAM" id="SSF75138">
    <property type="entry name" value="HprK N-terminal domain-like"/>
    <property type="match status" value="1"/>
</dbReference>
<dbReference type="SUPFAM" id="SSF55347">
    <property type="entry name" value="Glyceraldehyde-3-phosphate dehydrogenase-like, C-terminal domain"/>
    <property type="match status" value="1"/>
</dbReference>
<dbReference type="Pfam" id="PF00856">
    <property type="entry name" value="SET"/>
    <property type="match status" value="1"/>
</dbReference>
<feature type="domain" description="SET" evidence="5">
    <location>
        <begin position="465"/>
        <end position="638"/>
    </location>
</feature>
<dbReference type="Gene3D" id="3.30.360.10">
    <property type="entry name" value="Dihydrodipicolinate Reductase, domain 2"/>
    <property type="match status" value="1"/>
</dbReference>
<dbReference type="Gene3D" id="3.40.1390.20">
    <property type="entry name" value="HprK N-terminal domain-like"/>
    <property type="match status" value="1"/>
</dbReference>
<dbReference type="UniPathway" id="UPA00051">
    <property type="reaction ID" value="UER00465"/>
</dbReference>
<dbReference type="EMBL" id="JNBS01000310">
    <property type="protein sequence ID" value="OQS06741.1"/>
    <property type="molecule type" value="Genomic_DNA"/>
</dbReference>